<dbReference type="Proteomes" id="UP000193144">
    <property type="component" value="Unassembled WGS sequence"/>
</dbReference>
<dbReference type="OrthoDB" id="291007at2759"/>
<dbReference type="AlphaFoldDB" id="A0A1Y2A9K5"/>
<feature type="chain" id="PRO_5013322328" description="EGF-like domain-containing protein" evidence="2">
    <location>
        <begin position="20"/>
        <end position="346"/>
    </location>
</feature>
<feature type="compositionally biased region" description="Acidic residues" evidence="1">
    <location>
        <begin position="99"/>
        <end position="108"/>
    </location>
</feature>
<feature type="region of interest" description="Disordered" evidence="1">
    <location>
        <begin position="18"/>
        <end position="221"/>
    </location>
</feature>
<sequence length="346" mass="37160">MKALSLGLLLLQALSAADAQGPPPKGQQGSDGGGLPSRPNGGAPPTAPNQNNGLPMNLPVIAINPQNPNSPPTPNRPRAPSGPRTPSRLPRSPWGSQYPDDENEDWSPDDQQKKGPKKSKGAGPYDPCAVCEYDDYDKDKDDVNDHRRLLKFDDLHGRDAWGIKRSPRPQEEVQPQAKGDGPELTGFVFPQPKGKIQQPSNADPSDDFGSPGGPFDDNENPWYVKKWKKSKSDKPRCPPWCKQPPRPTSTLPPINKVCPATCYPPNGLNTCDLSAGCASAGGTKYYCVCPAGFRATGYVPSDFTHQFKVPGLPYVYVAPGVQCGTLCGPYDQDCSGSGVLTRAQCV</sequence>
<feature type="signal peptide" evidence="2">
    <location>
        <begin position="1"/>
        <end position="19"/>
    </location>
</feature>
<evidence type="ECO:0000256" key="2">
    <source>
        <dbReference type="SAM" id="SignalP"/>
    </source>
</evidence>
<keyword evidence="2" id="KW-0732">Signal</keyword>
<protein>
    <recommendedName>
        <fullName evidence="5">EGF-like domain-containing protein</fullName>
    </recommendedName>
</protein>
<feature type="compositionally biased region" description="Pro residues" evidence="1">
    <location>
        <begin position="68"/>
        <end position="77"/>
    </location>
</feature>
<dbReference type="EMBL" id="MCFA01000003">
    <property type="protein sequence ID" value="ORY19154.1"/>
    <property type="molecule type" value="Genomic_DNA"/>
</dbReference>
<gene>
    <name evidence="3" type="ORF">BCR34DRAFT_595597</name>
</gene>
<name>A0A1Y2A9K5_9PLEO</name>
<evidence type="ECO:0000256" key="1">
    <source>
        <dbReference type="SAM" id="MobiDB-lite"/>
    </source>
</evidence>
<accession>A0A1Y2A9K5</accession>
<organism evidence="3 4">
    <name type="scientific">Clohesyomyces aquaticus</name>
    <dbReference type="NCBI Taxonomy" id="1231657"/>
    <lineage>
        <taxon>Eukaryota</taxon>
        <taxon>Fungi</taxon>
        <taxon>Dikarya</taxon>
        <taxon>Ascomycota</taxon>
        <taxon>Pezizomycotina</taxon>
        <taxon>Dothideomycetes</taxon>
        <taxon>Pleosporomycetidae</taxon>
        <taxon>Pleosporales</taxon>
        <taxon>Lindgomycetaceae</taxon>
        <taxon>Clohesyomyces</taxon>
    </lineage>
</organism>
<comment type="caution">
    <text evidence="3">The sequence shown here is derived from an EMBL/GenBank/DDBJ whole genome shotgun (WGS) entry which is preliminary data.</text>
</comment>
<reference evidence="3 4" key="1">
    <citation type="submission" date="2016-07" db="EMBL/GenBank/DDBJ databases">
        <title>Pervasive Adenine N6-methylation of Active Genes in Fungi.</title>
        <authorList>
            <consortium name="DOE Joint Genome Institute"/>
            <person name="Mondo S.J."/>
            <person name="Dannebaum R.O."/>
            <person name="Kuo R.C."/>
            <person name="Labutti K."/>
            <person name="Haridas S."/>
            <person name="Kuo A."/>
            <person name="Salamov A."/>
            <person name="Ahrendt S.R."/>
            <person name="Lipzen A."/>
            <person name="Sullivan W."/>
            <person name="Andreopoulos W.B."/>
            <person name="Clum A."/>
            <person name="Lindquist E."/>
            <person name="Daum C."/>
            <person name="Ramamoorthy G.K."/>
            <person name="Gryganskyi A."/>
            <person name="Culley D."/>
            <person name="Magnuson J.K."/>
            <person name="James T.Y."/>
            <person name="O'Malley M.A."/>
            <person name="Stajich J.E."/>
            <person name="Spatafora J.W."/>
            <person name="Visel A."/>
            <person name="Grigoriev I.V."/>
        </authorList>
    </citation>
    <scope>NUCLEOTIDE SEQUENCE [LARGE SCALE GENOMIC DNA]</scope>
    <source>
        <strain evidence="3 4">CBS 115471</strain>
    </source>
</reference>
<evidence type="ECO:0000313" key="4">
    <source>
        <dbReference type="Proteomes" id="UP000193144"/>
    </source>
</evidence>
<proteinExistence type="predicted"/>
<feature type="compositionally biased region" description="Basic and acidic residues" evidence="1">
    <location>
        <begin position="137"/>
        <end position="162"/>
    </location>
</feature>
<evidence type="ECO:0008006" key="5">
    <source>
        <dbReference type="Google" id="ProtNLM"/>
    </source>
</evidence>
<keyword evidence="4" id="KW-1185">Reference proteome</keyword>
<evidence type="ECO:0000313" key="3">
    <source>
        <dbReference type="EMBL" id="ORY19154.1"/>
    </source>
</evidence>